<dbReference type="GO" id="GO:0009055">
    <property type="term" value="F:electron transfer activity"/>
    <property type="evidence" value="ECO:0007669"/>
    <property type="project" value="TreeGrafter"/>
</dbReference>
<reference evidence="8 9" key="1">
    <citation type="journal article" date="2014" name="Nature">
        <title>An environmental bacterial taxon with a large and distinct metabolic repertoire.</title>
        <authorList>
            <person name="Wilson M.C."/>
            <person name="Mori T."/>
            <person name="Ruckert C."/>
            <person name="Uria A.R."/>
            <person name="Helf M.J."/>
            <person name="Takada K."/>
            <person name="Gernert C."/>
            <person name="Steffens U.A."/>
            <person name="Heycke N."/>
            <person name="Schmitt S."/>
            <person name="Rinke C."/>
            <person name="Helfrich E.J."/>
            <person name="Brachmann A.O."/>
            <person name="Gurgui C."/>
            <person name="Wakimoto T."/>
            <person name="Kracht M."/>
            <person name="Crusemann M."/>
            <person name="Hentschel U."/>
            <person name="Abe I."/>
            <person name="Matsunaga S."/>
            <person name="Kalinowski J."/>
            <person name="Takeyama H."/>
            <person name="Piel J."/>
        </authorList>
    </citation>
    <scope>NUCLEOTIDE SEQUENCE [LARGE SCALE GENOMIC DNA]</scope>
    <source>
        <strain evidence="9">TSY1</strain>
    </source>
</reference>
<dbReference type="Gene3D" id="3.40.50.740">
    <property type="match status" value="1"/>
</dbReference>
<evidence type="ECO:0008006" key="10">
    <source>
        <dbReference type="Google" id="ProtNLM"/>
    </source>
</evidence>
<dbReference type="GO" id="GO:0030151">
    <property type="term" value="F:molybdenum ion binding"/>
    <property type="evidence" value="ECO:0007669"/>
    <property type="project" value="TreeGrafter"/>
</dbReference>
<evidence type="ECO:0000256" key="5">
    <source>
        <dbReference type="ARBA" id="ARBA00023002"/>
    </source>
</evidence>
<dbReference type="PANTHER" id="PTHR43742">
    <property type="entry name" value="TRIMETHYLAMINE-N-OXIDE REDUCTASE"/>
    <property type="match status" value="1"/>
</dbReference>
<dbReference type="InterPro" id="IPR009010">
    <property type="entry name" value="Asp_de-COase-like_dom_sf"/>
</dbReference>
<dbReference type="GO" id="GO:0043546">
    <property type="term" value="F:molybdopterin cofactor binding"/>
    <property type="evidence" value="ECO:0007669"/>
    <property type="project" value="InterPro"/>
</dbReference>
<feature type="domain" description="Molybdopterin oxidoreductase" evidence="6">
    <location>
        <begin position="49"/>
        <end position="244"/>
    </location>
</feature>
<dbReference type="PROSITE" id="PS00932">
    <property type="entry name" value="MOLYBDOPTERIN_PROK_3"/>
    <property type="match status" value="1"/>
</dbReference>
<proteinExistence type="inferred from homology"/>
<feature type="domain" description="Molybdopterin dinucleotide-binding" evidence="7">
    <location>
        <begin position="360"/>
        <end position="479"/>
    </location>
</feature>
<dbReference type="AlphaFoldDB" id="W4L821"/>
<evidence type="ECO:0000256" key="1">
    <source>
        <dbReference type="ARBA" id="ARBA00001942"/>
    </source>
</evidence>
<keyword evidence="4" id="KW-0479">Metal-binding</keyword>
<dbReference type="SUPFAM" id="SSF50692">
    <property type="entry name" value="ADC-like"/>
    <property type="match status" value="1"/>
</dbReference>
<comment type="caution">
    <text evidence="8">The sequence shown here is derived from an EMBL/GenBank/DDBJ whole genome shotgun (WGS) entry which is preliminary data.</text>
</comment>
<evidence type="ECO:0000259" key="6">
    <source>
        <dbReference type="Pfam" id="PF00384"/>
    </source>
</evidence>
<comment type="similarity">
    <text evidence="2">Belongs to the prokaryotic molybdopterin-containing oxidoreductase family.</text>
</comment>
<dbReference type="GO" id="GO:0030288">
    <property type="term" value="C:outer membrane-bounded periplasmic space"/>
    <property type="evidence" value="ECO:0007669"/>
    <property type="project" value="TreeGrafter"/>
</dbReference>
<dbReference type="InterPro" id="IPR041954">
    <property type="entry name" value="CT_DMSOR/BSOR/TMAOR"/>
</dbReference>
<dbReference type="GO" id="GO:0009061">
    <property type="term" value="P:anaerobic respiration"/>
    <property type="evidence" value="ECO:0007669"/>
    <property type="project" value="TreeGrafter"/>
</dbReference>
<dbReference type="InterPro" id="IPR050612">
    <property type="entry name" value="Prok_Mopterin_Oxidored"/>
</dbReference>
<dbReference type="PANTHER" id="PTHR43742:SF10">
    <property type="entry name" value="TRIMETHYLAMINE-N-OXIDE REDUCTASE 2"/>
    <property type="match status" value="1"/>
</dbReference>
<dbReference type="GO" id="GO:0016491">
    <property type="term" value="F:oxidoreductase activity"/>
    <property type="evidence" value="ECO:0007669"/>
    <property type="project" value="UniProtKB-KW"/>
</dbReference>
<keyword evidence="5" id="KW-0560">Oxidoreductase</keyword>
<evidence type="ECO:0000259" key="7">
    <source>
        <dbReference type="Pfam" id="PF01568"/>
    </source>
</evidence>
<dbReference type="HOGENOM" id="CLU_538103_0_0_7"/>
<gene>
    <name evidence="8" type="ORF">ETSY1_35790</name>
</gene>
<evidence type="ECO:0000313" key="9">
    <source>
        <dbReference type="Proteomes" id="UP000019141"/>
    </source>
</evidence>
<keyword evidence="9" id="KW-1185">Reference proteome</keyword>
<dbReference type="Pfam" id="PF01568">
    <property type="entry name" value="Molydop_binding"/>
    <property type="match status" value="1"/>
</dbReference>
<dbReference type="CDD" id="cd02793">
    <property type="entry name" value="MopB_CT_DMSOR-BSOR-TMAOR"/>
    <property type="match status" value="1"/>
</dbReference>
<name>W4L821_ENTF1</name>
<feature type="non-terminal residue" evidence="8">
    <location>
        <position position="1"/>
    </location>
</feature>
<evidence type="ECO:0000256" key="2">
    <source>
        <dbReference type="ARBA" id="ARBA00010312"/>
    </source>
</evidence>
<protein>
    <recommendedName>
        <fullName evidence="10">Asp-tRNA(Asn)/Glu-tRNA(Gln) amidotransferase GatCAB subunit C</fullName>
    </recommendedName>
</protein>
<dbReference type="Gene3D" id="2.40.40.20">
    <property type="match status" value="1"/>
</dbReference>
<sequence length="506" mass="55453">QRYCVGAEVFEAYVMGESDGQPKDADWAASITGIDAAAIRQLARRMAERRTLISVSWSIQRADHGEQPYWAAIALAAMLGQIGLPGGGFGFGYGCTSGLGQPRSSSPGMSLKAGVNGVKTRIPVARFMDMLLNPGTSYDFNGERWTYPDVRLVYWCGGNPFHKIQDLNRLLQAWQKPETIIIHEHWWTPAARRADIVLPCSTTVEREDIGASKHDGYLFAMHRAIDPVGESRTEYAIYSALAERLGFAAQFTEGRSESEWLRHLYASACEQAAASGADMPNFDAFWEAGHLAFPPPDDPPVLYEQFRHDPETHALPTPSGRIEIFSKTIDGFSYDDCPGHPTWLEPVEWLGGDKARTYPLHLLSNQPKDRLHSQLDCGDVSRAAKVADREGIWLNPEDAAARGIQDGDVVRIYNDRGACLAGAIVTDAIRPGVVNLSTGAWFDPVDPATIGSLDKHGNPNMLTIDKGTSKLAQSPTAQTALLEVERFEEEAPEVTAFELPAIETAG</sequence>
<comment type="cofactor">
    <cofactor evidence="1">
        <name>Mo-bis(molybdopterin guanine dinucleotide)</name>
        <dbReference type="ChEBI" id="CHEBI:60539"/>
    </cofactor>
</comment>
<dbReference type="Gene3D" id="3.40.228.10">
    <property type="entry name" value="Dimethylsulfoxide Reductase, domain 2"/>
    <property type="match status" value="1"/>
</dbReference>
<dbReference type="PATRIC" id="fig|1429438.4.peg.6730"/>
<evidence type="ECO:0000256" key="3">
    <source>
        <dbReference type="ARBA" id="ARBA00022505"/>
    </source>
</evidence>
<dbReference type="EMBL" id="AZHW01001100">
    <property type="protein sequence ID" value="ETW94228.1"/>
    <property type="molecule type" value="Genomic_DNA"/>
</dbReference>
<organism evidence="8 9">
    <name type="scientific">Entotheonella factor</name>
    <dbReference type="NCBI Taxonomy" id="1429438"/>
    <lineage>
        <taxon>Bacteria</taxon>
        <taxon>Pseudomonadati</taxon>
        <taxon>Nitrospinota/Tectimicrobiota group</taxon>
        <taxon>Candidatus Tectimicrobiota</taxon>
        <taxon>Candidatus Entotheonellia</taxon>
        <taxon>Candidatus Entotheonellales</taxon>
        <taxon>Candidatus Entotheonellaceae</taxon>
        <taxon>Candidatus Entotheonella</taxon>
    </lineage>
</organism>
<keyword evidence="3" id="KW-0500">Molybdenum</keyword>
<evidence type="ECO:0000256" key="4">
    <source>
        <dbReference type="ARBA" id="ARBA00022723"/>
    </source>
</evidence>
<accession>W4L821</accession>
<dbReference type="InterPro" id="IPR006656">
    <property type="entry name" value="Mopterin_OxRdtase"/>
</dbReference>
<dbReference type="Proteomes" id="UP000019141">
    <property type="component" value="Unassembled WGS sequence"/>
</dbReference>
<dbReference type="InterPro" id="IPR006655">
    <property type="entry name" value="Mopterin_OxRdtase_prok_CS"/>
</dbReference>
<dbReference type="InterPro" id="IPR006657">
    <property type="entry name" value="MoPterin_dinucl-bd_dom"/>
</dbReference>
<dbReference type="PROSITE" id="PS00490">
    <property type="entry name" value="MOLYBDOPTERIN_PROK_2"/>
    <property type="match status" value="1"/>
</dbReference>
<dbReference type="Pfam" id="PF00384">
    <property type="entry name" value="Molybdopterin"/>
    <property type="match status" value="1"/>
</dbReference>
<dbReference type="SUPFAM" id="SSF53706">
    <property type="entry name" value="Formate dehydrogenase/DMSO reductase, domains 1-3"/>
    <property type="match status" value="1"/>
</dbReference>
<evidence type="ECO:0000313" key="8">
    <source>
        <dbReference type="EMBL" id="ETW94228.1"/>
    </source>
</evidence>
<dbReference type="FunFam" id="2.40.40.20:FF:000009">
    <property type="entry name" value="Biotin sulfoxide reductase 2"/>
    <property type="match status" value="1"/>
</dbReference>